<keyword evidence="3" id="KW-0949">S-adenosyl-L-methionine</keyword>
<name>A0ABY5PK35_9ACTN</name>
<evidence type="ECO:0000256" key="3">
    <source>
        <dbReference type="ARBA" id="ARBA00022691"/>
    </source>
</evidence>
<dbReference type="EMBL" id="CP088295">
    <property type="protein sequence ID" value="UUY05033.1"/>
    <property type="molecule type" value="Genomic_DNA"/>
</dbReference>
<keyword evidence="5" id="KW-1185">Reference proteome</keyword>
<sequence length="264" mass="29303">MHHPKPQPQFEDNLTEGIGERIKPAAVTSGGYRDHLGRYLFAAHYVAGRSVVDLCCGNGYGSNLLLAAGATRVEGIDIAQDAVDAAKEHYPGPEFSVGAVDEPMDLSGFDVAVCFEGIEHVADVPQLLKNMRQAEVALISSPNADFFPGGFSGNPHHLREWTRKEFDEALAPYFSDVRMYFQWHYPDPLDIDRRPATLAKAVIPVSLKRRLKREPADAVEPDVPQSGDERTVYRVHRTTNLKVLRLLPGLQYGKPADWVAVCRK</sequence>
<evidence type="ECO:0000256" key="1">
    <source>
        <dbReference type="ARBA" id="ARBA00022603"/>
    </source>
</evidence>
<proteinExistence type="predicted"/>
<keyword evidence="2" id="KW-0808">Transferase</keyword>
<dbReference type="Pfam" id="PF13489">
    <property type="entry name" value="Methyltransf_23"/>
    <property type="match status" value="1"/>
</dbReference>
<dbReference type="Gene3D" id="3.40.50.150">
    <property type="entry name" value="Vaccinia Virus protein VP39"/>
    <property type="match status" value="1"/>
</dbReference>
<protein>
    <submittedName>
        <fullName evidence="4">Class I SAM-dependent methyltransferase</fullName>
    </submittedName>
</protein>
<dbReference type="CDD" id="cd02440">
    <property type="entry name" value="AdoMet_MTases"/>
    <property type="match status" value="1"/>
</dbReference>
<gene>
    <name evidence="4" type="ORF">LRS13_05745</name>
</gene>
<accession>A0ABY5PK35</accession>
<dbReference type="SUPFAM" id="SSF53335">
    <property type="entry name" value="S-adenosyl-L-methionine-dependent methyltransferases"/>
    <property type="match status" value="1"/>
</dbReference>
<dbReference type="PANTHER" id="PTHR43464">
    <property type="entry name" value="METHYLTRANSFERASE"/>
    <property type="match status" value="1"/>
</dbReference>
<keyword evidence="1 4" id="KW-0489">Methyltransferase</keyword>
<dbReference type="InterPro" id="IPR029063">
    <property type="entry name" value="SAM-dependent_MTases_sf"/>
</dbReference>
<evidence type="ECO:0000256" key="2">
    <source>
        <dbReference type="ARBA" id="ARBA00022679"/>
    </source>
</evidence>
<evidence type="ECO:0000313" key="4">
    <source>
        <dbReference type="EMBL" id="UUY05033.1"/>
    </source>
</evidence>
<reference evidence="5" key="1">
    <citation type="submission" date="2021-11" db="EMBL/GenBank/DDBJ databases">
        <title>Cultivation dependent microbiological survey of springs from the worlds oldest radium mine currently devoted to the extraction of radon-saturated water.</title>
        <authorList>
            <person name="Kapinusova G."/>
            <person name="Smrhova T."/>
            <person name="Strejcek M."/>
            <person name="Suman J."/>
            <person name="Jani K."/>
            <person name="Pajer P."/>
            <person name="Uhlik O."/>
        </authorList>
    </citation>
    <scope>NUCLEOTIDE SEQUENCE [LARGE SCALE GENOMIC DNA]</scope>
    <source>
        <strain evidence="5">J379</strain>
    </source>
</reference>
<dbReference type="PANTHER" id="PTHR43464:SF19">
    <property type="entry name" value="UBIQUINONE BIOSYNTHESIS O-METHYLTRANSFERASE, MITOCHONDRIAL"/>
    <property type="match status" value="1"/>
</dbReference>
<dbReference type="GO" id="GO:0008168">
    <property type="term" value="F:methyltransferase activity"/>
    <property type="evidence" value="ECO:0007669"/>
    <property type="project" value="UniProtKB-KW"/>
</dbReference>
<organism evidence="4 5">
    <name type="scientific">Svornostia abyssi</name>
    <dbReference type="NCBI Taxonomy" id="2898438"/>
    <lineage>
        <taxon>Bacteria</taxon>
        <taxon>Bacillati</taxon>
        <taxon>Actinomycetota</taxon>
        <taxon>Thermoleophilia</taxon>
        <taxon>Solirubrobacterales</taxon>
        <taxon>Baekduiaceae</taxon>
        <taxon>Svornostia</taxon>
    </lineage>
</organism>
<evidence type="ECO:0000313" key="5">
    <source>
        <dbReference type="Proteomes" id="UP001058860"/>
    </source>
</evidence>
<dbReference type="GO" id="GO:0032259">
    <property type="term" value="P:methylation"/>
    <property type="evidence" value="ECO:0007669"/>
    <property type="project" value="UniProtKB-KW"/>
</dbReference>
<dbReference type="Proteomes" id="UP001058860">
    <property type="component" value="Chromosome"/>
</dbReference>
<dbReference type="RefSeq" id="WP_353865501.1">
    <property type="nucleotide sequence ID" value="NZ_CP088295.1"/>
</dbReference>